<gene>
    <name evidence="1" type="ORF">M407DRAFT_21110</name>
</gene>
<dbReference type="HOGENOM" id="CLU_765467_0_0_1"/>
<proteinExistence type="predicted"/>
<reference evidence="2" key="2">
    <citation type="submission" date="2015-01" db="EMBL/GenBank/DDBJ databases">
        <title>Evolutionary Origins and Diversification of the Mycorrhizal Mutualists.</title>
        <authorList>
            <consortium name="DOE Joint Genome Institute"/>
            <consortium name="Mycorrhizal Genomics Consortium"/>
            <person name="Kohler A."/>
            <person name="Kuo A."/>
            <person name="Nagy L.G."/>
            <person name="Floudas D."/>
            <person name="Copeland A."/>
            <person name="Barry K.W."/>
            <person name="Cichocki N."/>
            <person name="Veneault-Fourrey C."/>
            <person name="LaButti K."/>
            <person name="Lindquist E.A."/>
            <person name="Lipzen A."/>
            <person name="Lundell T."/>
            <person name="Morin E."/>
            <person name="Murat C."/>
            <person name="Riley R."/>
            <person name="Ohm R."/>
            <person name="Sun H."/>
            <person name="Tunlid A."/>
            <person name="Henrissat B."/>
            <person name="Grigoriev I.V."/>
            <person name="Hibbett D.S."/>
            <person name="Martin F."/>
        </authorList>
    </citation>
    <scope>NUCLEOTIDE SEQUENCE [LARGE SCALE GENOMIC DNA]</scope>
    <source>
        <strain evidence="2">MUT 4182</strain>
    </source>
</reference>
<evidence type="ECO:0008006" key="3">
    <source>
        <dbReference type="Google" id="ProtNLM"/>
    </source>
</evidence>
<accession>A0A0C3L7S4</accession>
<reference evidence="1 2" key="1">
    <citation type="submission" date="2014-04" db="EMBL/GenBank/DDBJ databases">
        <authorList>
            <consortium name="DOE Joint Genome Institute"/>
            <person name="Kuo A."/>
            <person name="Girlanda M."/>
            <person name="Perotto S."/>
            <person name="Kohler A."/>
            <person name="Nagy L.G."/>
            <person name="Floudas D."/>
            <person name="Copeland A."/>
            <person name="Barry K.W."/>
            <person name="Cichocki N."/>
            <person name="Veneault-Fourrey C."/>
            <person name="LaButti K."/>
            <person name="Lindquist E.A."/>
            <person name="Lipzen A."/>
            <person name="Lundell T."/>
            <person name="Morin E."/>
            <person name="Murat C."/>
            <person name="Sun H."/>
            <person name="Tunlid A."/>
            <person name="Henrissat B."/>
            <person name="Grigoriev I.V."/>
            <person name="Hibbett D.S."/>
            <person name="Martin F."/>
            <person name="Nordberg H.P."/>
            <person name="Cantor M.N."/>
            <person name="Hua S.X."/>
        </authorList>
    </citation>
    <scope>NUCLEOTIDE SEQUENCE [LARGE SCALE GENOMIC DNA]</scope>
    <source>
        <strain evidence="1 2">MUT 4182</strain>
    </source>
</reference>
<keyword evidence="2" id="KW-1185">Reference proteome</keyword>
<dbReference type="AlphaFoldDB" id="A0A0C3L7S4"/>
<evidence type="ECO:0000313" key="2">
    <source>
        <dbReference type="Proteomes" id="UP000054248"/>
    </source>
</evidence>
<name>A0A0C3L7S4_9AGAM</name>
<sequence>MDLLHPELISSIFLALLPIPPCSLRGSFETLARQRSHDITTIRLVSKIWDSIILGTPELWSYITVSPDSTDALRYLPRSKAVLLHIRISLSPSDNPGNLRAAVEALWYEAHRWTTYCASTWRARNSYPWFQLIPPFPVCRLREARLTGDQSVELEGPELRRLHEWGFKSNIRLNGAPALRKWVTKRPANDQEWEQLLLISQQCPLLESLRLTEYATDQVTRSQLKETFPGTGVGRPTFSNLRELMLVSKRVAFDLMTYLHAPALSLLVIRQHTSPIPFTIPPSCGALNHIRFTCVSRLNPIQETLSTFPPAQLQSLTVQLGSGFIQNLTNRDEEYKARIRWFEEHVSLRWLDIPDEQRRPCRCSREHPE</sequence>
<dbReference type="EMBL" id="KN822978">
    <property type="protein sequence ID" value="KIO29858.1"/>
    <property type="molecule type" value="Genomic_DNA"/>
</dbReference>
<dbReference type="OrthoDB" id="3209295at2759"/>
<organism evidence="1 2">
    <name type="scientific">Tulasnella calospora MUT 4182</name>
    <dbReference type="NCBI Taxonomy" id="1051891"/>
    <lineage>
        <taxon>Eukaryota</taxon>
        <taxon>Fungi</taxon>
        <taxon>Dikarya</taxon>
        <taxon>Basidiomycota</taxon>
        <taxon>Agaricomycotina</taxon>
        <taxon>Agaricomycetes</taxon>
        <taxon>Cantharellales</taxon>
        <taxon>Tulasnellaceae</taxon>
        <taxon>Tulasnella</taxon>
    </lineage>
</organism>
<evidence type="ECO:0000313" key="1">
    <source>
        <dbReference type="EMBL" id="KIO29858.1"/>
    </source>
</evidence>
<protein>
    <recommendedName>
        <fullName evidence="3">F-box domain-containing protein</fullName>
    </recommendedName>
</protein>
<dbReference type="Proteomes" id="UP000054248">
    <property type="component" value="Unassembled WGS sequence"/>
</dbReference>